<dbReference type="Proteomes" id="UP000193006">
    <property type="component" value="Chromosome"/>
</dbReference>
<dbReference type="EMBL" id="CP020814">
    <property type="protein sequence ID" value="ARK31844.1"/>
    <property type="molecule type" value="Genomic_DNA"/>
</dbReference>
<reference evidence="1 2" key="1">
    <citation type="submission" date="2017-04" db="EMBL/GenBank/DDBJ databases">
        <title>Bacillus krulwichiae AM31D Genome sequencing and assembly.</title>
        <authorList>
            <person name="Krulwich T.A."/>
            <person name="Anastor L."/>
            <person name="Ehrlich R."/>
            <person name="Ehrlich G.D."/>
            <person name="Janto B."/>
        </authorList>
    </citation>
    <scope>NUCLEOTIDE SEQUENCE [LARGE SCALE GENOMIC DNA]</scope>
    <source>
        <strain evidence="1 2">AM31D</strain>
    </source>
</reference>
<dbReference type="KEGG" id="bkw:BkAM31D_19505"/>
<name>A0A1X9MGU1_9BACI</name>
<gene>
    <name evidence="1" type="ORF">BkAM31D_19505</name>
</gene>
<evidence type="ECO:0000313" key="1">
    <source>
        <dbReference type="EMBL" id="ARK31844.1"/>
    </source>
</evidence>
<accession>A0A1X9MGU1</accession>
<protein>
    <submittedName>
        <fullName evidence="1">Uncharacterized protein</fullName>
    </submittedName>
</protein>
<evidence type="ECO:0000313" key="2">
    <source>
        <dbReference type="Proteomes" id="UP000193006"/>
    </source>
</evidence>
<organism evidence="1 2">
    <name type="scientific">Halalkalibacter krulwichiae</name>
    <dbReference type="NCBI Taxonomy" id="199441"/>
    <lineage>
        <taxon>Bacteria</taxon>
        <taxon>Bacillati</taxon>
        <taxon>Bacillota</taxon>
        <taxon>Bacilli</taxon>
        <taxon>Bacillales</taxon>
        <taxon>Bacillaceae</taxon>
        <taxon>Halalkalibacter</taxon>
    </lineage>
</organism>
<keyword evidence="2" id="KW-1185">Reference proteome</keyword>
<sequence length="50" mass="5982">MDDLILRKVKQIVQNVNITKGRNPTKEELMLWTGRSEKDLREIMRKLKQS</sequence>
<proteinExistence type="predicted"/>
<dbReference type="AlphaFoldDB" id="A0A1X9MGU1"/>